<dbReference type="RefSeq" id="WP_114590705.1">
    <property type="nucleotide sequence ID" value="NZ_CP031165.1"/>
</dbReference>
<proteinExistence type="predicted"/>
<feature type="domain" description="NAD-dependent epimerase/dehydratase" evidence="1">
    <location>
        <begin position="7"/>
        <end position="225"/>
    </location>
</feature>
<gene>
    <name evidence="2" type="ORF">DVS28_a1288</name>
</gene>
<dbReference type="AlphaFoldDB" id="A0A346XUU1"/>
<dbReference type="Gene3D" id="3.40.50.720">
    <property type="entry name" value="NAD(P)-binding Rossmann-like Domain"/>
    <property type="match status" value="1"/>
</dbReference>
<evidence type="ECO:0000313" key="3">
    <source>
        <dbReference type="Proteomes" id="UP000264006"/>
    </source>
</evidence>
<dbReference type="Pfam" id="PF01370">
    <property type="entry name" value="Epimerase"/>
    <property type="match status" value="1"/>
</dbReference>
<dbReference type="EMBL" id="CP031165">
    <property type="protein sequence ID" value="AXV05988.1"/>
    <property type="molecule type" value="Genomic_DNA"/>
</dbReference>
<dbReference type="PANTHER" id="PTHR43245:SF52">
    <property type="entry name" value="NAD-DEPENDENT EPIMERASE_DEHYDRATASE"/>
    <property type="match status" value="1"/>
</dbReference>
<name>A0A346XUU1_9ACTN</name>
<sequence>MAMPRTVTVIGSSTPLGSAAVERLSTDSSVVAIDGTAPSMPLGGVDVRIMDPRDRLLPLALEGTDAVVHAAFSDDLTAGPDALYGHNVGGTRNVLEACARADVGRLVVLSTAAVYGAHADNPVPLDEYAPMRANPGFAWAYQRQVVEELVEDWADAHPDVAVTVLRLVPVLGPELENALSHLLAAPRLLVPAGGQPLWQLLRVGDAADAVAHVLQHDLAGIYNVAPDGWLSTEETAAALHTAVQAVGQTTFAQILRAGQAAGIAPAPEESLAYLTHPWAVDGTRLRETGWRPRSSTRDCLQAFAESRQGTVSIGTVRVETADLRRAGTVAALVSALIGWRLLRRGGRS</sequence>
<dbReference type="KEGG" id="euz:DVS28_a1288"/>
<dbReference type="PANTHER" id="PTHR43245">
    <property type="entry name" value="BIFUNCTIONAL POLYMYXIN RESISTANCE PROTEIN ARNA"/>
    <property type="match status" value="1"/>
</dbReference>
<dbReference type="InterPro" id="IPR050177">
    <property type="entry name" value="Lipid_A_modif_metabolic_enz"/>
</dbReference>
<dbReference type="Proteomes" id="UP000264006">
    <property type="component" value="Chromosome"/>
</dbReference>
<evidence type="ECO:0000313" key="2">
    <source>
        <dbReference type="EMBL" id="AXV05988.1"/>
    </source>
</evidence>
<dbReference type="InterPro" id="IPR036291">
    <property type="entry name" value="NAD(P)-bd_dom_sf"/>
</dbReference>
<evidence type="ECO:0000259" key="1">
    <source>
        <dbReference type="Pfam" id="PF01370"/>
    </source>
</evidence>
<accession>A0A346XUU1</accession>
<reference evidence="2 3" key="1">
    <citation type="submission" date="2018-09" db="EMBL/GenBank/DDBJ databases">
        <title>Complete genome sequence of Euzebya sp. DY32-46 isolated from seawater of Pacific Ocean.</title>
        <authorList>
            <person name="Xu L."/>
            <person name="Wu Y.-H."/>
            <person name="Xu X.-W."/>
        </authorList>
    </citation>
    <scope>NUCLEOTIDE SEQUENCE [LARGE SCALE GENOMIC DNA]</scope>
    <source>
        <strain evidence="2 3">DY32-46</strain>
    </source>
</reference>
<protein>
    <submittedName>
        <fullName evidence="2">Putative membrane protein</fullName>
    </submittedName>
</protein>
<organism evidence="2 3">
    <name type="scientific">Euzebya pacifica</name>
    <dbReference type="NCBI Taxonomy" id="1608957"/>
    <lineage>
        <taxon>Bacteria</taxon>
        <taxon>Bacillati</taxon>
        <taxon>Actinomycetota</taxon>
        <taxon>Nitriliruptoria</taxon>
        <taxon>Euzebyales</taxon>
    </lineage>
</organism>
<dbReference type="SUPFAM" id="SSF51735">
    <property type="entry name" value="NAD(P)-binding Rossmann-fold domains"/>
    <property type="match status" value="1"/>
</dbReference>
<dbReference type="OrthoDB" id="9795501at2"/>
<keyword evidence="3" id="KW-1185">Reference proteome</keyword>
<dbReference type="InterPro" id="IPR001509">
    <property type="entry name" value="Epimerase_deHydtase"/>
</dbReference>